<evidence type="ECO:0000256" key="2">
    <source>
        <dbReference type="ARBA" id="ARBA00023239"/>
    </source>
</evidence>
<dbReference type="Proteomes" id="UP000053820">
    <property type="component" value="Unassembled WGS sequence"/>
</dbReference>
<dbReference type="InterPro" id="IPR008949">
    <property type="entry name" value="Isoprenoid_synthase_dom_sf"/>
</dbReference>
<organism evidence="3 4">
    <name type="scientific">Hydnomerulius pinastri MD-312</name>
    <dbReference type="NCBI Taxonomy" id="994086"/>
    <lineage>
        <taxon>Eukaryota</taxon>
        <taxon>Fungi</taxon>
        <taxon>Dikarya</taxon>
        <taxon>Basidiomycota</taxon>
        <taxon>Agaricomycotina</taxon>
        <taxon>Agaricomycetes</taxon>
        <taxon>Agaricomycetidae</taxon>
        <taxon>Boletales</taxon>
        <taxon>Boletales incertae sedis</taxon>
        <taxon>Leucogyrophana</taxon>
    </lineage>
</organism>
<dbReference type="OrthoDB" id="2998174at2759"/>
<dbReference type="InterPro" id="IPR024652">
    <property type="entry name" value="Trichodiene_synth"/>
</dbReference>
<dbReference type="Gene3D" id="1.10.600.10">
    <property type="entry name" value="Farnesyl Diphosphate Synthase"/>
    <property type="match status" value="1"/>
</dbReference>
<dbReference type="EMBL" id="KN839873">
    <property type="protein sequence ID" value="KIJ60371.1"/>
    <property type="molecule type" value="Genomic_DNA"/>
</dbReference>
<evidence type="ECO:0008006" key="5">
    <source>
        <dbReference type="Google" id="ProtNLM"/>
    </source>
</evidence>
<comment type="similarity">
    <text evidence="1">Belongs to the trichodiene synthase family.</text>
</comment>
<dbReference type="HOGENOM" id="CLU_052212_0_2_1"/>
<keyword evidence="2" id="KW-0456">Lyase</keyword>
<keyword evidence="4" id="KW-1185">Reference proteome</keyword>
<reference evidence="3 4" key="1">
    <citation type="submission" date="2014-04" db="EMBL/GenBank/DDBJ databases">
        <title>Evolutionary Origins and Diversification of the Mycorrhizal Mutualists.</title>
        <authorList>
            <consortium name="DOE Joint Genome Institute"/>
            <consortium name="Mycorrhizal Genomics Consortium"/>
            <person name="Kohler A."/>
            <person name="Kuo A."/>
            <person name="Nagy L.G."/>
            <person name="Floudas D."/>
            <person name="Copeland A."/>
            <person name="Barry K.W."/>
            <person name="Cichocki N."/>
            <person name="Veneault-Fourrey C."/>
            <person name="LaButti K."/>
            <person name="Lindquist E.A."/>
            <person name="Lipzen A."/>
            <person name="Lundell T."/>
            <person name="Morin E."/>
            <person name="Murat C."/>
            <person name="Riley R."/>
            <person name="Ohm R."/>
            <person name="Sun H."/>
            <person name="Tunlid A."/>
            <person name="Henrissat B."/>
            <person name="Grigoriev I.V."/>
            <person name="Hibbett D.S."/>
            <person name="Martin F."/>
        </authorList>
    </citation>
    <scope>NUCLEOTIDE SEQUENCE [LARGE SCALE GENOMIC DNA]</scope>
    <source>
        <strain evidence="3 4">MD-312</strain>
    </source>
</reference>
<gene>
    <name evidence="3" type="ORF">HYDPIDRAFT_170274</name>
</gene>
<evidence type="ECO:0000313" key="4">
    <source>
        <dbReference type="Proteomes" id="UP000053820"/>
    </source>
</evidence>
<dbReference type="GO" id="GO:0016838">
    <property type="term" value="F:carbon-oxygen lyase activity, acting on phosphates"/>
    <property type="evidence" value="ECO:0007669"/>
    <property type="project" value="InterPro"/>
</dbReference>
<name>A0A0C9WAA1_9AGAM</name>
<dbReference type="Pfam" id="PF06330">
    <property type="entry name" value="TRI5"/>
    <property type="match status" value="1"/>
</dbReference>
<evidence type="ECO:0000256" key="1">
    <source>
        <dbReference type="ARBA" id="ARBA00007946"/>
    </source>
</evidence>
<accession>A0A0C9WAA1</accession>
<proteinExistence type="inferred from homology"/>
<protein>
    <recommendedName>
        <fullName evidence="5">Terpenoid synthase</fullName>
    </recommendedName>
</protein>
<sequence>MSLTQNVKATIHSLLQQCGVQYKALPFDQVLYQECFDEGVRRGYPMEGEVSVRTYLRDGVMYGATAGGHLHHRPTQIWISLWTSCAIFVDETFSRFPSEVAHTYQFNDRFIRRQAQGNGVLGALADLLHQTPELFNAVASNLVTTSILNFVTACLLEHETRDMKISTDAQRYPTYQRIMSGVGEAYSFMVFDKEIPLNDYIQALPEMTLFIHNLNDVLSFYKEERAGESGNQVSLIAARKQTSKLEAFNGLAEITVELHGRILKIMEASPAACEAFRQYTAGYVYFHTSLQRYRLLDLEL</sequence>
<dbReference type="AlphaFoldDB" id="A0A0C9WAA1"/>
<dbReference type="SUPFAM" id="SSF48576">
    <property type="entry name" value="Terpenoid synthases"/>
    <property type="match status" value="1"/>
</dbReference>
<evidence type="ECO:0000313" key="3">
    <source>
        <dbReference type="EMBL" id="KIJ60371.1"/>
    </source>
</evidence>